<dbReference type="AlphaFoldDB" id="A0AAV8UJ98"/>
<proteinExistence type="predicted"/>
<dbReference type="SMART" id="SM00239">
    <property type="entry name" value="C2"/>
    <property type="match status" value="1"/>
</dbReference>
<organism evidence="2 3">
    <name type="scientific">Rhodosorus marinus</name>
    <dbReference type="NCBI Taxonomy" id="101924"/>
    <lineage>
        <taxon>Eukaryota</taxon>
        <taxon>Rhodophyta</taxon>
        <taxon>Stylonematophyceae</taxon>
        <taxon>Stylonematales</taxon>
        <taxon>Stylonemataceae</taxon>
        <taxon>Rhodosorus</taxon>
    </lineage>
</organism>
<dbReference type="InterPro" id="IPR035892">
    <property type="entry name" value="C2_domain_sf"/>
</dbReference>
<keyword evidence="3" id="KW-1185">Reference proteome</keyword>
<gene>
    <name evidence="2" type="ORF">NDN08_006517</name>
</gene>
<dbReference type="Proteomes" id="UP001157974">
    <property type="component" value="Unassembled WGS sequence"/>
</dbReference>
<dbReference type="CDD" id="cd00030">
    <property type="entry name" value="C2"/>
    <property type="match status" value="1"/>
</dbReference>
<dbReference type="Gene3D" id="2.60.40.150">
    <property type="entry name" value="C2 domain"/>
    <property type="match status" value="1"/>
</dbReference>
<feature type="domain" description="C2" evidence="1">
    <location>
        <begin position="1"/>
        <end position="102"/>
    </location>
</feature>
<accession>A0AAV8UJ98</accession>
<reference evidence="2 3" key="1">
    <citation type="journal article" date="2023" name="Nat. Commun.">
        <title>Origin of minicircular mitochondrial genomes in red algae.</title>
        <authorList>
            <person name="Lee Y."/>
            <person name="Cho C.H."/>
            <person name="Lee Y.M."/>
            <person name="Park S.I."/>
            <person name="Yang J.H."/>
            <person name="West J.A."/>
            <person name="Bhattacharya D."/>
            <person name="Yoon H.S."/>
        </authorList>
    </citation>
    <scope>NUCLEOTIDE SEQUENCE [LARGE SCALE GENOMIC DNA]</scope>
    <source>
        <strain evidence="2 3">CCMP1338</strain>
        <tissue evidence="2">Whole cell</tissue>
    </source>
</reference>
<dbReference type="Pfam" id="PF00168">
    <property type="entry name" value="C2"/>
    <property type="match status" value="1"/>
</dbReference>
<dbReference type="PROSITE" id="PS50004">
    <property type="entry name" value="C2"/>
    <property type="match status" value="1"/>
</dbReference>
<name>A0AAV8UJ98_9RHOD</name>
<protein>
    <recommendedName>
        <fullName evidence="1">C2 domain-containing protein</fullName>
    </recommendedName>
</protein>
<evidence type="ECO:0000313" key="2">
    <source>
        <dbReference type="EMBL" id="KAJ8902109.1"/>
    </source>
</evidence>
<dbReference type="SUPFAM" id="SSF49562">
    <property type="entry name" value="C2 domain (Calcium/lipid-binding domain, CaLB)"/>
    <property type="match status" value="1"/>
</dbReference>
<dbReference type="InterPro" id="IPR000008">
    <property type="entry name" value="C2_dom"/>
</dbReference>
<evidence type="ECO:0000259" key="1">
    <source>
        <dbReference type="PROSITE" id="PS50004"/>
    </source>
</evidence>
<comment type="caution">
    <text evidence="2">The sequence shown here is derived from an EMBL/GenBank/DDBJ whole genome shotgun (WGS) entry which is preliminary data.</text>
</comment>
<sequence length="152" mass="17087">MVGVSGHLHVRIVRGKGLLPTTTRGSTYIEVKVDGQSIGSTKAKKGEDPVYERKMDYMMCGEVDKISLALWEKVAFGRDIFLGIICVNMSQLRTKKKIKGLHTLRDADMQSVGKIEMKLLFEEIDMWKSSPYPIIPQHSSIAKTSQRSLFAQ</sequence>
<dbReference type="EMBL" id="JAMWBK010000009">
    <property type="protein sequence ID" value="KAJ8902109.1"/>
    <property type="molecule type" value="Genomic_DNA"/>
</dbReference>
<evidence type="ECO:0000313" key="3">
    <source>
        <dbReference type="Proteomes" id="UP001157974"/>
    </source>
</evidence>